<dbReference type="AlphaFoldDB" id="A0A161JP94"/>
<evidence type="ECO:0000313" key="2">
    <source>
        <dbReference type="Proteomes" id="UP000218244"/>
    </source>
</evidence>
<reference evidence="1 2" key="1">
    <citation type="submission" date="2016-02" db="EMBL/GenBank/DDBJ databases">
        <title>Corynebacterium glutamicum N24 whole genome sequencing project.</title>
        <authorList>
            <person name="Matsutani M."/>
            <person name="Nangtapong N."/>
            <person name="Yakushi T."/>
            <person name="Matsushita K."/>
        </authorList>
    </citation>
    <scope>NUCLEOTIDE SEQUENCE [LARGE SCALE GENOMIC DNA]</scope>
    <source>
        <strain evidence="1 2">N24</strain>
    </source>
</reference>
<keyword evidence="2" id="KW-1185">Reference proteome</keyword>
<evidence type="ECO:0008006" key="3">
    <source>
        <dbReference type="Google" id="ProtNLM"/>
    </source>
</evidence>
<dbReference type="RefSeq" id="WP_096458731.1">
    <property type="nucleotide sequence ID" value="NZ_AP017369.1"/>
</dbReference>
<dbReference type="Proteomes" id="UP000218244">
    <property type="component" value="Chromosome"/>
</dbReference>
<evidence type="ECO:0000313" key="1">
    <source>
        <dbReference type="EMBL" id="BAU97154.1"/>
    </source>
</evidence>
<dbReference type="Pfam" id="PF13835">
    <property type="entry name" value="DUF4194"/>
    <property type="match status" value="1"/>
</dbReference>
<proteinExistence type="predicted"/>
<dbReference type="InterPro" id="IPR025449">
    <property type="entry name" value="JetB"/>
</dbReference>
<dbReference type="KEGG" id="csur:N24_2892"/>
<organism evidence="1 2">
    <name type="scientific">Corynebacterium suranareeae</name>
    <dbReference type="NCBI Taxonomy" id="2506452"/>
    <lineage>
        <taxon>Bacteria</taxon>
        <taxon>Bacillati</taxon>
        <taxon>Actinomycetota</taxon>
        <taxon>Actinomycetes</taxon>
        <taxon>Mycobacteriales</taxon>
        <taxon>Corynebacteriaceae</taxon>
        <taxon>Corynebacterium</taxon>
    </lineage>
</organism>
<gene>
    <name evidence="1" type="ORF">N24_2892</name>
</gene>
<accession>A0A161JP94</accession>
<protein>
    <recommendedName>
        <fullName evidence="3">DUF4194 domain-containing protein</fullName>
    </recommendedName>
</protein>
<name>A0A161JP94_9CORY</name>
<dbReference type="EMBL" id="AP017369">
    <property type="protein sequence ID" value="BAU97154.1"/>
    <property type="molecule type" value="Genomic_DNA"/>
</dbReference>
<sequence length="213" mass="23945">MDDQLWEGDTGTLTFGSRKALVQLLKGPMVNALQHVEVWRAITTDQEALNAVLNNLFLELVLDEDAGVAFTRPANGGQDVAVGNNKTEPMPKVLRTETLSHFDTLIILILRQELTMAPPGERVIVDREEIREQVLLYRVEDERDEAKLAKRFDAAFKRIEQYSLAKKTETPERFEVSPALRQIFDADTVAGVRAEYEKFNIAADLSAGTEEQS</sequence>